<evidence type="ECO:0000256" key="4">
    <source>
        <dbReference type="ARBA" id="ARBA00022771"/>
    </source>
</evidence>
<feature type="compositionally biased region" description="Basic residues" evidence="11">
    <location>
        <begin position="1"/>
        <end position="10"/>
    </location>
</feature>
<dbReference type="InterPro" id="IPR012934">
    <property type="entry name" value="Znf_AD"/>
</dbReference>
<keyword evidence="7" id="KW-0238">DNA-binding</keyword>
<evidence type="ECO:0000313" key="13">
    <source>
        <dbReference type="EnsemblMetazoa" id="AFUN021283-PA"/>
    </source>
</evidence>
<dbReference type="VEuPathDB" id="VectorBase:AFUN021283"/>
<dbReference type="Pfam" id="PF00096">
    <property type="entry name" value="zf-C2H2"/>
    <property type="match status" value="4"/>
</dbReference>
<dbReference type="SMART" id="SM00868">
    <property type="entry name" value="zf-AD"/>
    <property type="match status" value="1"/>
</dbReference>
<feature type="region of interest" description="Disordered" evidence="11">
    <location>
        <begin position="696"/>
        <end position="717"/>
    </location>
</feature>
<keyword evidence="5" id="KW-0862">Zinc</keyword>
<dbReference type="PROSITE" id="PS00028">
    <property type="entry name" value="ZINC_FINGER_C2H2_1"/>
    <property type="match status" value="8"/>
</dbReference>
<reference evidence="13" key="1">
    <citation type="submission" date="2020-05" db="UniProtKB">
        <authorList>
            <consortium name="EnsemblMetazoa"/>
        </authorList>
    </citation>
    <scope>IDENTIFICATION</scope>
    <source>
        <strain evidence="13">FUMOZ</strain>
    </source>
</reference>
<evidence type="ECO:0000256" key="10">
    <source>
        <dbReference type="PROSITE-ProRule" id="PRU00042"/>
    </source>
</evidence>
<keyword evidence="9" id="KW-0539">Nucleus</keyword>
<feature type="domain" description="C2H2-type" evidence="12">
    <location>
        <begin position="928"/>
        <end position="956"/>
    </location>
</feature>
<feature type="domain" description="C2H2-type" evidence="12">
    <location>
        <begin position="871"/>
        <end position="899"/>
    </location>
</feature>
<evidence type="ECO:0000256" key="2">
    <source>
        <dbReference type="ARBA" id="ARBA00022723"/>
    </source>
</evidence>
<dbReference type="PANTHER" id="PTHR24409">
    <property type="entry name" value="ZINC FINGER PROTEIN 142"/>
    <property type="match status" value="1"/>
</dbReference>
<dbReference type="InterPro" id="IPR036236">
    <property type="entry name" value="Znf_C2H2_sf"/>
</dbReference>
<evidence type="ECO:0000256" key="7">
    <source>
        <dbReference type="ARBA" id="ARBA00023125"/>
    </source>
</evidence>
<evidence type="ECO:0000259" key="12">
    <source>
        <dbReference type="PROSITE" id="PS50157"/>
    </source>
</evidence>
<evidence type="ECO:0000256" key="11">
    <source>
        <dbReference type="SAM" id="MobiDB-lite"/>
    </source>
</evidence>
<keyword evidence="2" id="KW-0479">Metal-binding</keyword>
<dbReference type="SMART" id="SM00355">
    <property type="entry name" value="ZnF_C2H2"/>
    <property type="match status" value="13"/>
</dbReference>
<evidence type="ECO:0000256" key="1">
    <source>
        <dbReference type="ARBA" id="ARBA00004123"/>
    </source>
</evidence>
<feature type="domain" description="C2H2-type" evidence="12">
    <location>
        <begin position="490"/>
        <end position="520"/>
    </location>
</feature>
<keyword evidence="3" id="KW-0677">Repeat</keyword>
<dbReference type="GO" id="GO:0005634">
    <property type="term" value="C:nucleus"/>
    <property type="evidence" value="ECO:0007669"/>
    <property type="project" value="UniProtKB-SubCell"/>
</dbReference>
<dbReference type="FunFam" id="3.30.160.60:FF:000646">
    <property type="entry name" value="Myeloid zinc finger 1"/>
    <property type="match status" value="1"/>
</dbReference>
<dbReference type="FunFam" id="3.30.160.60:FF:000446">
    <property type="entry name" value="Zinc finger protein"/>
    <property type="match status" value="2"/>
</dbReference>
<feature type="domain" description="C2H2-type" evidence="12">
    <location>
        <begin position="813"/>
        <end position="841"/>
    </location>
</feature>
<proteinExistence type="predicted"/>
<keyword evidence="6" id="KW-0805">Transcription regulation</keyword>
<dbReference type="Gene3D" id="3.30.160.60">
    <property type="entry name" value="Classic Zinc Finger"/>
    <property type="match status" value="7"/>
</dbReference>
<feature type="domain" description="C2H2-type" evidence="12">
    <location>
        <begin position="744"/>
        <end position="774"/>
    </location>
</feature>
<dbReference type="STRING" id="62324.A0A4Y0BMY8"/>
<keyword evidence="4 10" id="KW-0863">Zinc-finger</keyword>
<dbReference type="FunFam" id="3.30.160.60:FF:002470">
    <property type="entry name" value="Zinc finger protein 59"/>
    <property type="match status" value="1"/>
</dbReference>
<feature type="domain" description="C2H2-type" evidence="12">
    <location>
        <begin position="843"/>
        <end position="870"/>
    </location>
</feature>
<accession>A0A4Y0BMY8</accession>
<dbReference type="SUPFAM" id="SSF57667">
    <property type="entry name" value="beta-beta-alpha zinc fingers"/>
    <property type="match status" value="4"/>
</dbReference>
<evidence type="ECO:0000256" key="3">
    <source>
        <dbReference type="ARBA" id="ARBA00022737"/>
    </source>
</evidence>
<feature type="domain" description="C2H2-type" evidence="12">
    <location>
        <begin position="653"/>
        <end position="678"/>
    </location>
</feature>
<evidence type="ECO:0000256" key="8">
    <source>
        <dbReference type="ARBA" id="ARBA00023163"/>
    </source>
</evidence>
<dbReference type="GO" id="GO:0000977">
    <property type="term" value="F:RNA polymerase II transcription regulatory region sequence-specific DNA binding"/>
    <property type="evidence" value="ECO:0007669"/>
    <property type="project" value="TreeGrafter"/>
</dbReference>
<dbReference type="PANTHER" id="PTHR24409:SF295">
    <property type="entry name" value="AZ2-RELATED"/>
    <property type="match status" value="1"/>
</dbReference>
<protein>
    <recommendedName>
        <fullName evidence="12">C2H2-type domain-containing protein</fullName>
    </recommendedName>
</protein>
<evidence type="ECO:0000256" key="6">
    <source>
        <dbReference type="ARBA" id="ARBA00023015"/>
    </source>
</evidence>
<evidence type="ECO:0000256" key="9">
    <source>
        <dbReference type="ARBA" id="ARBA00023242"/>
    </source>
</evidence>
<comment type="subcellular location">
    <subcellularLocation>
        <location evidence="1">Nucleus</location>
    </subcellularLocation>
</comment>
<dbReference type="PROSITE" id="PS50157">
    <property type="entry name" value="ZINC_FINGER_C2H2_2"/>
    <property type="match status" value="9"/>
</dbReference>
<dbReference type="AlphaFoldDB" id="A0A4Y0BMY8"/>
<name>A0A4Y0BMY8_ANOFN</name>
<feature type="domain" description="C2H2-type" evidence="12">
    <location>
        <begin position="900"/>
        <end position="927"/>
    </location>
</feature>
<feature type="region of interest" description="Disordered" evidence="11">
    <location>
        <begin position="119"/>
        <end position="150"/>
    </location>
</feature>
<dbReference type="EnsemblMetazoa" id="AFUN021283-RA">
    <property type="protein sequence ID" value="AFUN021283-PA"/>
    <property type="gene ID" value="AFUN021283"/>
</dbReference>
<dbReference type="GO" id="GO:0008270">
    <property type="term" value="F:zinc ion binding"/>
    <property type="evidence" value="ECO:0007669"/>
    <property type="project" value="UniProtKB-KW"/>
</dbReference>
<dbReference type="GO" id="GO:0000981">
    <property type="term" value="F:DNA-binding transcription factor activity, RNA polymerase II-specific"/>
    <property type="evidence" value="ECO:0007669"/>
    <property type="project" value="TreeGrafter"/>
</dbReference>
<dbReference type="Pfam" id="PF07776">
    <property type="entry name" value="zf-AD"/>
    <property type="match status" value="1"/>
</dbReference>
<dbReference type="InterPro" id="IPR013087">
    <property type="entry name" value="Znf_C2H2_type"/>
</dbReference>
<evidence type="ECO:0000256" key="5">
    <source>
        <dbReference type="ARBA" id="ARBA00022833"/>
    </source>
</evidence>
<organism evidence="13">
    <name type="scientific">Anopheles funestus</name>
    <name type="common">African malaria mosquito</name>
    <dbReference type="NCBI Taxonomy" id="62324"/>
    <lineage>
        <taxon>Eukaryota</taxon>
        <taxon>Metazoa</taxon>
        <taxon>Ecdysozoa</taxon>
        <taxon>Arthropoda</taxon>
        <taxon>Hexapoda</taxon>
        <taxon>Insecta</taxon>
        <taxon>Pterygota</taxon>
        <taxon>Neoptera</taxon>
        <taxon>Endopterygota</taxon>
        <taxon>Diptera</taxon>
        <taxon>Nematocera</taxon>
        <taxon>Culicoidea</taxon>
        <taxon>Culicidae</taxon>
        <taxon>Anophelinae</taxon>
        <taxon>Anopheles</taxon>
    </lineage>
</organism>
<sequence length="987" mass="114479">MMRFSKRRKVANTEENVASSPNHDDQSDCPRCCICSVQSKGDLLELSTIVENSELSTIAAIVEHVAGIKVKHVQKSICTGCWKKIQAAYSIQNEIRNSKCIEQQENDESDVQDIEHVYVDREDFNTRDTDYGSDEQHLEKSEDKDGHLDLSEQQESEYEIEYLEDNPLELADDKEQQSANDNELDIVIEISDEQQQHEDVKPEYGKVTRQFKMPNAATIVNAELHEHYRVFQVAGERCCGCSFVAQTRKELLQHSETAHCVEINDYGDYCPICFYKFSTDQQLERHIEEFKLNKMFVCLRCNYFFNLRSQLVDHLQRCRQAKESGDMLPIESDEVDNDEVSIEPIQEDDDEFEEYYLQIDADTMEPHDARLQNAKDPRVMHCYKTLFEEILSDEKLSSTLTEAELNVQDTQIAAQHVFETFKYVRLRGLRCCGCSYTCFSSTLLVEHSKTSHPTEGNVVTDRSCGLCLAKFPNETELVKHWCFFITKQLFFCTVCDETFLNKESLRNHQRHNDRHRKQESHKLQRGNEIVGSEAFVEIDQPGVADELGKLLAEKITYRTKVIPMPDERFIKIKQEYNNYSTITVEGEYCCGCAKLFDTMDELRIHCKTEHYSPLNSQARIYGHQCEFCYAVFDFERGLFMHNAIRRSKIKMLFVCKLCGMLFSKKFCLARHMQSAPNHLSRLIVDANANANRIGEGDELEEDSEASGSAPADSVESDPRVLEALQLHRSVEETGLEKVGHLVWYHCCFTKCTETFTKEEELLEHAQEEHNGQRRENAIERKHDANVCPACCKPFQTIAKLMWHRVKRFVPRKYPCKQCEKTFNSWLKLKMHVELDHSETPPSFPCPQCGKSFVVRSRLKAHLKIHSARKEHTCDVCGSSFVNKGLLKRHRRSLHSTDLLFECKLCSKKFAVVEKLKIHQRVHTGERPFECSYCPRTFLHFSDRKRHEMATHTGERPFKCKLCPASYIRNRELNLHMQKHKLDGHGQS</sequence>
<dbReference type="VEuPathDB" id="VectorBase:AFUN2_009255"/>
<keyword evidence="8" id="KW-0804">Transcription</keyword>
<feature type="region of interest" description="Disordered" evidence="11">
    <location>
        <begin position="1"/>
        <end position="27"/>
    </location>
</feature>
<feature type="domain" description="C2H2-type" evidence="12">
    <location>
        <begin position="957"/>
        <end position="979"/>
    </location>
</feature>